<gene>
    <name evidence="4" type="ORF">SAMN05421686_11424</name>
</gene>
<dbReference type="AlphaFoldDB" id="A0A1N7Q620"/>
<name>A0A1N7Q620_9GAMM</name>
<keyword evidence="2" id="KW-1133">Transmembrane helix</keyword>
<protein>
    <submittedName>
        <fullName evidence="4">General secretion pathway protein B</fullName>
    </submittedName>
</protein>
<dbReference type="Pfam" id="PF16537">
    <property type="entry name" value="T2SSB"/>
    <property type="match status" value="1"/>
</dbReference>
<dbReference type="EMBL" id="FTOH01000014">
    <property type="protein sequence ID" value="SIT18169.1"/>
    <property type="molecule type" value="Genomic_DNA"/>
</dbReference>
<feature type="compositionally biased region" description="Basic and acidic residues" evidence="1">
    <location>
        <begin position="7"/>
        <end position="19"/>
    </location>
</feature>
<reference evidence="5" key="1">
    <citation type="submission" date="2017-01" db="EMBL/GenBank/DDBJ databases">
        <authorList>
            <person name="Varghese N."/>
            <person name="Submissions S."/>
        </authorList>
    </citation>
    <scope>NUCLEOTIDE SEQUENCE [LARGE SCALE GENOMIC DNA]</scope>
    <source>
        <strain evidence="5">DSM 24913</strain>
    </source>
</reference>
<evidence type="ECO:0000313" key="4">
    <source>
        <dbReference type="EMBL" id="SIT18169.1"/>
    </source>
</evidence>
<evidence type="ECO:0000313" key="5">
    <source>
        <dbReference type="Proteomes" id="UP000185639"/>
    </source>
</evidence>
<organism evidence="4 5">
    <name type="scientific">Thalassolituus maritimus</name>
    <dbReference type="NCBI Taxonomy" id="484498"/>
    <lineage>
        <taxon>Bacteria</taxon>
        <taxon>Pseudomonadati</taxon>
        <taxon>Pseudomonadota</taxon>
        <taxon>Gammaproteobacteria</taxon>
        <taxon>Oceanospirillales</taxon>
        <taxon>Oceanospirillaceae</taxon>
        <taxon>Thalassolituus</taxon>
    </lineage>
</organism>
<sequence length="220" mass="23683">MSYILDALKKSEQERDERNPAQMPPKKGLISESAETGKVASEHEQQRNTDSNTSARMGISAALAVVLILGAIATAFYSSPADKQGATPSAGEETSLSETDSEPAAVMTTAELPDTQIVAADNAGKDIEAEQSDVEPKAPLKEARAPFEALERIPDLNITGHTFSSVPAKRTVTMNDRVWREGEQVVDGVVLKEITRDGILLDVSGWPVVIGRTRGWKAIR</sequence>
<dbReference type="RefSeq" id="WP_076517952.1">
    <property type="nucleotide sequence ID" value="NZ_FTOH01000014.1"/>
</dbReference>
<evidence type="ECO:0000256" key="1">
    <source>
        <dbReference type="SAM" id="MobiDB-lite"/>
    </source>
</evidence>
<feature type="region of interest" description="Disordered" evidence="1">
    <location>
        <begin position="80"/>
        <end position="104"/>
    </location>
</feature>
<evidence type="ECO:0000259" key="3">
    <source>
        <dbReference type="Pfam" id="PF16537"/>
    </source>
</evidence>
<dbReference type="InterPro" id="IPR032389">
    <property type="entry name" value="GspB_C"/>
</dbReference>
<feature type="region of interest" description="Disordered" evidence="1">
    <location>
        <begin position="1"/>
        <end position="53"/>
    </location>
</feature>
<dbReference type="GO" id="GO:0015627">
    <property type="term" value="C:type II protein secretion system complex"/>
    <property type="evidence" value="ECO:0007669"/>
    <property type="project" value="InterPro"/>
</dbReference>
<evidence type="ECO:0000256" key="2">
    <source>
        <dbReference type="SAM" id="Phobius"/>
    </source>
</evidence>
<keyword evidence="2" id="KW-0472">Membrane</keyword>
<dbReference type="OrthoDB" id="5432325at2"/>
<keyword evidence="2" id="KW-0812">Transmembrane</keyword>
<keyword evidence="5" id="KW-1185">Reference proteome</keyword>
<feature type="domain" description="Type II secretion system protein GspB C-terminal" evidence="3">
    <location>
        <begin position="153"/>
        <end position="208"/>
    </location>
</feature>
<dbReference type="Proteomes" id="UP000185639">
    <property type="component" value="Unassembled WGS sequence"/>
</dbReference>
<dbReference type="STRING" id="484498.SAMN05421686_11424"/>
<proteinExistence type="predicted"/>
<feature type="transmembrane region" description="Helical" evidence="2">
    <location>
        <begin position="57"/>
        <end position="77"/>
    </location>
</feature>
<accession>A0A1N7Q620</accession>